<feature type="chain" id="PRO_5036926500" evidence="2">
    <location>
        <begin position="22"/>
        <end position="135"/>
    </location>
</feature>
<protein>
    <submittedName>
        <fullName evidence="3">Uncharacterized protein</fullName>
    </submittedName>
</protein>
<dbReference type="RefSeq" id="WP_188965684.1">
    <property type="nucleotide sequence ID" value="NZ_BMKW01000002.1"/>
</dbReference>
<reference evidence="3" key="2">
    <citation type="submission" date="2020-09" db="EMBL/GenBank/DDBJ databases">
        <authorList>
            <person name="Sun Q."/>
            <person name="Zhou Y."/>
        </authorList>
    </citation>
    <scope>NUCLEOTIDE SEQUENCE</scope>
    <source>
        <strain evidence="3">CGMCC 1.3617</strain>
    </source>
</reference>
<feature type="compositionally biased region" description="Polar residues" evidence="1">
    <location>
        <begin position="81"/>
        <end position="91"/>
    </location>
</feature>
<proteinExistence type="predicted"/>
<evidence type="ECO:0000256" key="1">
    <source>
        <dbReference type="SAM" id="MobiDB-lite"/>
    </source>
</evidence>
<feature type="compositionally biased region" description="Pro residues" evidence="1">
    <location>
        <begin position="48"/>
        <end position="60"/>
    </location>
</feature>
<keyword evidence="2" id="KW-0732">Signal</keyword>
<accession>A0A917KB33</accession>
<dbReference type="EMBL" id="BMKW01000002">
    <property type="protein sequence ID" value="GGJ03755.1"/>
    <property type="molecule type" value="Genomic_DNA"/>
</dbReference>
<evidence type="ECO:0000313" key="4">
    <source>
        <dbReference type="Proteomes" id="UP000661507"/>
    </source>
</evidence>
<comment type="caution">
    <text evidence="3">The sequence shown here is derived from an EMBL/GenBank/DDBJ whole genome shotgun (WGS) entry which is preliminary data.</text>
</comment>
<feature type="compositionally biased region" description="Polar residues" evidence="1">
    <location>
        <begin position="102"/>
        <end position="112"/>
    </location>
</feature>
<feature type="region of interest" description="Disordered" evidence="1">
    <location>
        <begin position="28"/>
        <end position="135"/>
    </location>
</feature>
<dbReference type="Proteomes" id="UP000661507">
    <property type="component" value="Unassembled WGS sequence"/>
</dbReference>
<feature type="signal peptide" evidence="2">
    <location>
        <begin position="1"/>
        <end position="21"/>
    </location>
</feature>
<sequence>MIARRHLLSAAASFFSAPALAQLTAETTVVTPQQAARPRAGAHRNDPLPLPPPAPPPVPPDLASRGEPAPVPDRDMEDPQSRNVQRATPQLNPALIDPDAPQTGTQRDTSSLRAREDRFLRQPAAGARLRLPFTY</sequence>
<name>A0A917KB33_9PROT</name>
<dbReference type="AlphaFoldDB" id="A0A917KB33"/>
<keyword evidence="4" id="KW-1185">Reference proteome</keyword>
<evidence type="ECO:0000313" key="3">
    <source>
        <dbReference type="EMBL" id="GGJ03755.1"/>
    </source>
</evidence>
<evidence type="ECO:0000256" key="2">
    <source>
        <dbReference type="SAM" id="SignalP"/>
    </source>
</evidence>
<organism evidence="3 4">
    <name type="scientific">Neoroseomonas lacus</name>
    <dbReference type="NCBI Taxonomy" id="287609"/>
    <lineage>
        <taxon>Bacteria</taxon>
        <taxon>Pseudomonadati</taxon>
        <taxon>Pseudomonadota</taxon>
        <taxon>Alphaproteobacteria</taxon>
        <taxon>Acetobacterales</taxon>
        <taxon>Acetobacteraceae</taxon>
        <taxon>Neoroseomonas</taxon>
    </lineage>
</organism>
<gene>
    <name evidence="3" type="ORF">GCM10011320_08450</name>
</gene>
<reference evidence="3" key="1">
    <citation type="journal article" date="2014" name="Int. J. Syst. Evol. Microbiol.">
        <title>Complete genome sequence of Corynebacterium casei LMG S-19264T (=DSM 44701T), isolated from a smear-ripened cheese.</title>
        <authorList>
            <consortium name="US DOE Joint Genome Institute (JGI-PGF)"/>
            <person name="Walter F."/>
            <person name="Albersmeier A."/>
            <person name="Kalinowski J."/>
            <person name="Ruckert C."/>
        </authorList>
    </citation>
    <scope>NUCLEOTIDE SEQUENCE</scope>
    <source>
        <strain evidence="3">CGMCC 1.3617</strain>
    </source>
</reference>